<evidence type="ECO:0000256" key="2">
    <source>
        <dbReference type="ARBA" id="ARBA00005985"/>
    </source>
</evidence>
<dbReference type="PANTHER" id="PTHR43009">
    <property type="entry name" value="HOMOGENTISATE SOLANESYLTRANSFERASE, CHLOROPLASTIC"/>
    <property type="match status" value="1"/>
</dbReference>
<feature type="transmembrane region" description="Helical" evidence="7">
    <location>
        <begin position="277"/>
        <end position="297"/>
    </location>
</feature>
<dbReference type="InterPro" id="IPR044878">
    <property type="entry name" value="UbiA_sf"/>
</dbReference>
<keyword evidence="4 7" id="KW-0812">Transmembrane</keyword>
<keyword evidence="6 7" id="KW-0472">Membrane</keyword>
<organism evidence="8 9">
    <name type="scientific">Allocatelliglobosispora scoriae</name>
    <dbReference type="NCBI Taxonomy" id="643052"/>
    <lineage>
        <taxon>Bacteria</taxon>
        <taxon>Bacillati</taxon>
        <taxon>Actinomycetota</taxon>
        <taxon>Actinomycetes</taxon>
        <taxon>Micromonosporales</taxon>
        <taxon>Micromonosporaceae</taxon>
        <taxon>Allocatelliglobosispora</taxon>
    </lineage>
</organism>
<evidence type="ECO:0000256" key="6">
    <source>
        <dbReference type="ARBA" id="ARBA00023136"/>
    </source>
</evidence>
<comment type="caution">
    <text evidence="8">The sequence shown here is derived from an EMBL/GenBank/DDBJ whole genome shotgun (WGS) entry which is preliminary data.</text>
</comment>
<dbReference type="EC" id="2.5.1.116" evidence="8"/>
<evidence type="ECO:0000256" key="4">
    <source>
        <dbReference type="ARBA" id="ARBA00022692"/>
    </source>
</evidence>
<accession>A0A841BJJ6</accession>
<dbReference type="EC" id="2.5.1.115" evidence="8"/>
<dbReference type="PANTHER" id="PTHR43009:SF7">
    <property type="entry name" value="HOMOGENTISATE GERANYLGERANYLTRANSFERASE, CHLOROPLASTIC"/>
    <property type="match status" value="1"/>
</dbReference>
<dbReference type="GO" id="GO:0010176">
    <property type="term" value="F:homogentisate phytyltransferase activity"/>
    <property type="evidence" value="ECO:0007669"/>
    <property type="project" value="UniProtKB-EC"/>
</dbReference>
<evidence type="ECO:0000256" key="7">
    <source>
        <dbReference type="SAM" id="Phobius"/>
    </source>
</evidence>
<feature type="transmembrane region" description="Helical" evidence="7">
    <location>
        <begin position="21"/>
        <end position="40"/>
    </location>
</feature>
<feature type="transmembrane region" description="Helical" evidence="7">
    <location>
        <begin position="217"/>
        <end position="241"/>
    </location>
</feature>
<reference evidence="8 9" key="1">
    <citation type="submission" date="2020-08" db="EMBL/GenBank/DDBJ databases">
        <title>Sequencing the genomes of 1000 actinobacteria strains.</title>
        <authorList>
            <person name="Klenk H.-P."/>
        </authorList>
    </citation>
    <scope>NUCLEOTIDE SEQUENCE [LARGE SCALE GENOMIC DNA]</scope>
    <source>
        <strain evidence="8 9">DSM 45362</strain>
    </source>
</reference>
<dbReference type="GO" id="GO:0010356">
    <property type="term" value="F:homogentisate geranylgeranyltransferase activity"/>
    <property type="evidence" value="ECO:0007669"/>
    <property type="project" value="UniProtKB-EC"/>
</dbReference>
<feature type="transmembrane region" description="Helical" evidence="7">
    <location>
        <begin position="104"/>
        <end position="128"/>
    </location>
</feature>
<dbReference type="Proteomes" id="UP000587527">
    <property type="component" value="Unassembled WGS sequence"/>
</dbReference>
<dbReference type="EMBL" id="JACHMN010000001">
    <property type="protein sequence ID" value="MBB5866990.1"/>
    <property type="molecule type" value="Genomic_DNA"/>
</dbReference>
<evidence type="ECO:0000256" key="1">
    <source>
        <dbReference type="ARBA" id="ARBA00004141"/>
    </source>
</evidence>
<gene>
    <name evidence="8" type="ORF">F4553_000369</name>
</gene>
<dbReference type="AlphaFoldDB" id="A0A841BJJ6"/>
<protein>
    <submittedName>
        <fullName evidence="8">Homogentisate phytyltransferase/homogentisate geranylgeranyltransferase</fullName>
        <ecNumber evidence="8">2.5.1.115</ecNumber>
        <ecNumber evidence="8">2.5.1.116</ecNumber>
    </submittedName>
</protein>
<feature type="transmembrane region" description="Helical" evidence="7">
    <location>
        <begin position="46"/>
        <end position="67"/>
    </location>
</feature>
<sequence>MTQAAAPRLRTLWEFSRPHTIIGTVLAVCALYVLAAHTAQRTSWSLWVLVLIASIAVNVYIVGLNQITDVEIDRISKPYLPLAAGSMGRGVATGLVAATGLGSLVLAALHGGWLLAAIAIVFVIGTCYSLPPIRLKRYPLFAAASIVLARAVVANIGVYLTYSTALTGTPQLPGYVLLLVGFMLGFAVVIAVMKDIPDVEGDRRHRISTVVLRIGPARTLLLCQIVLTACYTGVIAAALIGIDGVNAAVLIAAHVLGLAAVWLAAARVDAEDSAAVVRYYMFIWKLFYLEFLIFPVACLLA</sequence>
<evidence type="ECO:0000313" key="9">
    <source>
        <dbReference type="Proteomes" id="UP000587527"/>
    </source>
</evidence>
<keyword evidence="3 8" id="KW-0808">Transferase</keyword>
<dbReference type="Pfam" id="PF01040">
    <property type="entry name" value="UbiA"/>
    <property type="match status" value="1"/>
</dbReference>
<evidence type="ECO:0000313" key="8">
    <source>
        <dbReference type="EMBL" id="MBB5866990.1"/>
    </source>
</evidence>
<feature type="transmembrane region" description="Helical" evidence="7">
    <location>
        <begin position="247"/>
        <end position="265"/>
    </location>
</feature>
<comment type="subcellular location">
    <subcellularLocation>
        <location evidence="1">Membrane</location>
        <topology evidence="1">Multi-pass membrane protein</topology>
    </subcellularLocation>
</comment>
<dbReference type="RefSeq" id="WP_184831222.1">
    <property type="nucleotide sequence ID" value="NZ_JACHMN010000001.1"/>
</dbReference>
<dbReference type="NCBIfam" id="NF009525">
    <property type="entry name" value="PRK12887.1"/>
    <property type="match status" value="1"/>
</dbReference>
<feature type="transmembrane region" description="Helical" evidence="7">
    <location>
        <begin position="174"/>
        <end position="196"/>
    </location>
</feature>
<keyword evidence="9" id="KW-1185">Reference proteome</keyword>
<feature type="transmembrane region" description="Helical" evidence="7">
    <location>
        <begin position="140"/>
        <end position="162"/>
    </location>
</feature>
<dbReference type="GO" id="GO:0016020">
    <property type="term" value="C:membrane"/>
    <property type="evidence" value="ECO:0007669"/>
    <property type="project" value="UniProtKB-SubCell"/>
</dbReference>
<proteinExistence type="inferred from homology"/>
<dbReference type="InterPro" id="IPR000537">
    <property type="entry name" value="UbiA_prenyltransferase"/>
</dbReference>
<comment type="similarity">
    <text evidence="2">Belongs to the UbiA prenyltransferase family.</text>
</comment>
<evidence type="ECO:0000256" key="3">
    <source>
        <dbReference type="ARBA" id="ARBA00022679"/>
    </source>
</evidence>
<feature type="transmembrane region" description="Helical" evidence="7">
    <location>
        <begin position="79"/>
        <end position="98"/>
    </location>
</feature>
<dbReference type="Gene3D" id="1.10.357.140">
    <property type="entry name" value="UbiA prenyltransferase"/>
    <property type="match status" value="1"/>
</dbReference>
<name>A0A841BJJ6_9ACTN</name>
<keyword evidence="5 7" id="KW-1133">Transmembrane helix</keyword>
<evidence type="ECO:0000256" key="5">
    <source>
        <dbReference type="ARBA" id="ARBA00022989"/>
    </source>
</evidence>